<sequence length="168" mass="19121">MTNTPAADQDAIETVRKLIKGIDIAMLTSVAEQGLVSRPMKTQEVEFDGDLWFLTMKDTEKYDELIHNPNVNVTYVGKSYVSIRGTAELVDSREKIKEFWNAAYEKMLETTSDDPNLILIKVKAETAEYWEMGNRTKLVKELYKKLTGKKSDDSRLNEIVDLSHAGQN</sequence>
<dbReference type="PANTHER" id="PTHR34818:SF1">
    <property type="entry name" value="PROTEIN BLI-3"/>
    <property type="match status" value="1"/>
</dbReference>
<evidence type="ECO:0000313" key="2">
    <source>
        <dbReference type="EMBL" id="GIQ70502.1"/>
    </source>
</evidence>
<organism evidence="2 3">
    <name type="scientific">Xylanibacillus composti</name>
    <dbReference type="NCBI Taxonomy" id="1572762"/>
    <lineage>
        <taxon>Bacteria</taxon>
        <taxon>Bacillati</taxon>
        <taxon>Bacillota</taxon>
        <taxon>Bacilli</taxon>
        <taxon>Bacillales</taxon>
        <taxon>Paenibacillaceae</taxon>
        <taxon>Xylanibacillus</taxon>
    </lineage>
</organism>
<accession>A0A8J4H3U5</accession>
<dbReference type="InterPro" id="IPR038725">
    <property type="entry name" value="YdaG_split_barrel_FMN-bd"/>
</dbReference>
<dbReference type="PANTHER" id="PTHR34818">
    <property type="entry name" value="PROTEIN BLI-3"/>
    <property type="match status" value="1"/>
</dbReference>
<dbReference type="SUPFAM" id="SSF50475">
    <property type="entry name" value="FMN-binding split barrel"/>
    <property type="match status" value="1"/>
</dbReference>
<gene>
    <name evidence="2" type="ORF">XYCOK13_33260</name>
</gene>
<evidence type="ECO:0000259" key="1">
    <source>
        <dbReference type="Pfam" id="PF16242"/>
    </source>
</evidence>
<proteinExistence type="predicted"/>
<dbReference type="RefSeq" id="WP_213413316.1">
    <property type="nucleotide sequence ID" value="NZ_BOVK01000049.1"/>
</dbReference>
<feature type="domain" description="General stress protein FMN-binding split barrel" evidence="1">
    <location>
        <begin position="10"/>
        <end position="151"/>
    </location>
</feature>
<dbReference type="InterPro" id="IPR012349">
    <property type="entry name" value="Split_barrel_FMN-bd"/>
</dbReference>
<dbReference type="AlphaFoldDB" id="A0A8J4H3U5"/>
<keyword evidence="3" id="KW-1185">Reference proteome</keyword>
<evidence type="ECO:0000313" key="3">
    <source>
        <dbReference type="Proteomes" id="UP000677918"/>
    </source>
</evidence>
<reference evidence="2" key="1">
    <citation type="submission" date="2021-04" db="EMBL/GenBank/DDBJ databases">
        <title>Draft genome sequence of Xylanibacillus composti strain K13.</title>
        <authorList>
            <person name="Uke A."/>
            <person name="Chhe C."/>
            <person name="Baramee S."/>
            <person name="Kosugi A."/>
        </authorList>
    </citation>
    <scope>NUCLEOTIDE SEQUENCE</scope>
    <source>
        <strain evidence="2">K13</strain>
    </source>
</reference>
<dbReference type="Pfam" id="PF16242">
    <property type="entry name" value="Pyrid_ox_like"/>
    <property type="match status" value="1"/>
</dbReference>
<protein>
    <submittedName>
        <fullName evidence="2">General stress protein</fullName>
    </submittedName>
</protein>
<dbReference type="InterPro" id="IPR052917">
    <property type="entry name" value="Stress-Dev_Protein"/>
</dbReference>
<dbReference type="EMBL" id="BOVK01000049">
    <property type="protein sequence ID" value="GIQ70502.1"/>
    <property type="molecule type" value="Genomic_DNA"/>
</dbReference>
<comment type="caution">
    <text evidence="2">The sequence shown here is derived from an EMBL/GenBank/DDBJ whole genome shotgun (WGS) entry which is preliminary data.</text>
</comment>
<dbReference type="Proteomes" id="UP000677918">
    <property type="component" value="Unassembled WGS sequence"/>
</dbReference>
<name>A0A8J4H3U5_9BACL</name>
<dbReference type="Gene3D" id="2.30.110.10">
    <property type="entry name" value="Electron Transport, Fmn-binding Protein, Chain A"/>
    <property type="match status" value="1"/>
</dbReference>